<feature type="domain" description="Transposase IS4-like" evidence="1">
    <location>
        <begin position="109"/>
        <end position="262"/>
    </location>
</feature>
<reference evidence="3 4" key="1">
    <citation type="submission" date="2017-11" db="EMBL/GenBank/DDBJ databases">
        <title>Complete genome of a free-living desiccation-tolerant cyanobacterium and its photosynthetic adaptation to extreme terrestrial habitat.</title>
        <authorList>
            <person name="Shang J."/>
        </authorList>
    </citation>
    <scope>NUCLEOTIDE SEQUENCE [LARGE SCALE GENOMIC DNA]</scope>
    <source>
        <strain evidence="3 4">CCNUN1</strain>
    </source>
</reference>
<evidence type="ECO:0000313" key="4">
    <source>
        <dbReference type="Proteomes" id="UP000232003"/>
    </source>
</evidence>
<dbReference type="Pfam" id="PF13340">
    <property type="entry name" value="DUF4096"/>
    <property type="match status" value="1"/>
</dbReference>
<dbReference type="PANTHER" id="PTHR30007">
    <property type="entry name" value="PHP DOMAIN PROTEIN"/>
    <property type="match status" value="1"/>
</dbReference>
<dbReference type="InterPro" id="IPR025161">
    <property type="entry name" value="IS402-like_dom"/>
</dbReference>
<evidence type="ECO:0000259" key="2">
    <source>
        <dbReference type="Pfam" id="PF13340"/>
    </source>
</evidence>
<dbReference type="Proteomes" id="UP000232003">
    <property type="component" value="Chromosome"/>
</dbReference>
<sequence>MSRKPYPTDISDTEWDLIKSMIPAERKRKRGKKREIEMREVVNAIFYILRAGCSWRMMPHDLPAWQTVYSYFQRWQRKGIWQKIHSVLRCLRRATPTQLRQLEGRDVEPSAGIIDSQTVKTTEKGGIDGYDAGKKINGRKRHILVDTMGLLLMVVVHAASIQDRDGAKLVLDKIQYSFPKLHLIWADAGYAGKLVDWVRYFFGCAIEIVKRSDNTSGFKVLPRRWVVERTLAWLGRYRRLSKDYEYHLQTSETMIYAAMTHLMLRRLARNHSRSTA</sequence>
<dbReference type="GO" id="GO:0006313">
    <property type="term" value="P:DNA transposition"/>
    <property type="evidence" value="ECO:0007669"/>
    <property type="project" value="InterPro"/>
</dbReference>
<dbReference type="InterPro" id="IPR002559">
    <property type="entry name" value="Transposase_11"/>
</dbReference>
<dbReference type="GO" id="GO:0004803">
    <property type="term" value="F:transposase activity"/>
    <property type="evidence" value="ECO:0007669"/>
    <property type="project" value="InterPro"/>
</dbReference>
<gene>
    <name evidence="3" type="ORF">COO91_07505</name>
</gene>
<evidence type="ECO:0000313" key="3">
    <source>
        <dbReference type="EMBL" id="AUB41457.1"/>
    </source>
</evidence>
<dbReference type="Pfam" id="PF01609">
    <property type="entry name" value="DDE_Tnp_1"/>
    <property type="match status" value="1"/>
</dbReference>
<organism evidence="3 4">
    <name type="scientific">Nostoc flagelliforme CCNUN1</name>
    <dbReference type="NCBI Taxonomy" id="2038116"/>
    <lineage>
        <taxon>Bacteria</taxon>
        <taxon>Bacillati</taxon>
        <taxon>Cyanobacteriota</taxon>
        <taxon>Cyanophyceae</taxon>
        <taxon>Nostocales</taxon>
        <taxon>Nostocaceae</taxon>
        <taxon>Nostoc</taxon>
    </lineage>
</organism>
<feature type="domain" description="Insertion element IS402-like" evidence="2">
    <location>
        <begin position="10"/>
        <end position="85"/>
    </location>
</feature>
<dbReference type="RefSeq" id="WP_100901860.1">
    <property type="nucleotide sequence ID" value="NZ_CAWNNC010000001.1"/>
</dbReference>
<accession>A0A2K8T186</accession>
<dbReference type="OrthoDB" id="9809153at2"/>
<dbReference type="NCBIfam" id="NF033580">
    <property type="entry name" value="transpos_IS5_3"/>
    <property type="match status" value="1"/>
</dbReference>
<evidence type="ECO:0000259" key="1">
    <source>
        <dbReference type="Pfam" id="PF01609"/>
    </source>
</evidence>
<name>A0A2K8T186_9NOSO</name>
<dbReference type="EMBL" id="CP024785">
    <property type="protein sequence ID" value="AUB41457.1"/>
    <property type="molecule type" value="Genomic_DNA"/>
</dbReference>
<proteinExistence type="predicted"/>
<dbReference type="GO" id="GO:0003677">
    <property type="term" value="F:DNA binding"/>
    <property type="evidence" value="ECO:0007669"/>
    <property type="project" value="InterPro"/>
</dbReference>
<protein>
    <submittedName>
        <fullName evidence="3">Transposase</fullName>
    </submittedName>
</protein>
<dbReference type="PANTHER" id="PTHR30007:SF0">
    <property type="entry name" value="TRANSPOSASE"/>
    <property type="match status" value="1"/>
</dbReference>
<keyword evidence="4" id="KW-1185">Reference proteome</keyword>
<dbReference type="AlphaFoldDB" id="A0A2K8T186"/>
<dbReference type="KEGG" id="nfl:COO91_07505"/>